<dbReference type="PRINTS" id="PR00598">
    <property type="entry name" value="HTHMARR"/>
</dbReference>
<dbReference type="InterPro" id="IPR000835">
    <property type="entry name" value="HTH_MarR-typ"/>
</dbReference>
<evidence type="ECO:0000313" key="2">
    <source>
        <dbReference type="EMBL" id="MFC5502731.1"/>
    </source>
</evidence>
<dbReference type="EMBL" id="JBHSMG010000002">
    <property type="protein sequence ID" value="MFC5502731.1"/>
    <property type="molecule type" value="Genomic_DNA"/>
</dbReference>
<dbReference type="Gene3D" id="1.10.10.10">
    <property type="entry name" value="Winged helix-like DNA-binding domain superfamily/Winged helix DNA-binding domain"/>
    <property type="match status" value="1"/>
</dbReference>
<accession>A0ABW0NQK0</accession>
<dbReference type="SUPFAM" id="SSF46785">
    <property type="entry name" value="Winged helix' DNA-binding domain"/>
    <property type="match status" value="1"/>
</dbReference>
<dbReference type="PANTHER" id="PTHR33164:SF43">
    <property type="entry name" value="HTH-TYPE TRANSCRIPTIONAL REPRESSOR YETL"/>
    <property type="match status" value="1"/>
</dbReference>
<dbReference type="PROSITE" id="PS50995">
    <property type="entry name" value="HTH_MARR_2"/>
    <property type="match status" value="1"/>
</dbReference>
<dbReference type="InterPro" id="IPR036388">
    <property type="entry name" value="WH-like_DNA-bd_sf"/>
</dbReference>
<name>A0ABW0NQK0_9MICO</name>
<evidence type="ECO:0000259" key="1">
    <source>
        <dbReference type="PROSITE" id="PS50995"/>
    </source>
</evidence>
<keyword evidence="3" id="KW-1185">Reference proteome</keyword>
<reference evidence="3" key="1">
    <citation type="journal article" date="2019" name="Int. J. Syst. Evol. Microbiol.">
        <title>The Global Catalogue of Microorganisms (GCM) 10K type strain sequencing project: providing services to taxonomists for standard genome sequencing and annotation.</title>
        <authorList>
            <consortium name="The Broad Institute Genomics Platform"/>
            <consortium name="The Broad Institute Genome Sequencing Center for Infectious Disease"/>
            <person name="Wu L."/>
            <person name="Ma J."/>
        </authorList>
    </citation>
    <scope>NUCLEOTIDE SEQUENCE [LARGE SCALE GENOMIC DNA]</scope>
    <source>
        <strain evidence="3">CGMCC 4.6997</strain>
    </source>
</reference>
<dbReference type="RefSeq" id="WP_386740425.1">
    <property type="nucleotide sequence ID" value="NZ_JBHSMG010000002.1"/>
</dbReference>
<dbReference type="Proteomes" id="UP001596039">
    <property type="component" value="Unassembled WGS sequence"/>
</dbReference>
<organism evidence="2 3">
    <name type="scientific">Lysinimonas soli</name>
    <dbReference type="NCBI Taxonomy" id="1074233"/>
    <lineage>
        <taxon>Bacteria</taxon>
        <taxon>Bacillati</taxon>
        <taxon>Actinomycetota</taxon>
        <taxon>Actinomycetes</taxon>
        <taxon>Micrococcales</taxon>
        <taxon>Microbacteriaceae</taxon>
        <taxon>Lysinimonas</taxon>
    </lineage>
</organism>
<comment type="caution">
    <text evidence="2">The sequence shown here is derived from an EMBL/GenBank/DDBJ whole genome shotgun (WGS) entry which is preliminary data.</text>
</comment>
<dbReference type="InterPro" id="IPR039422">
    <property type="entry name" value="MarR/SlyA-like"/>
</dbReference>
<feature type="domain" description="HTH marR-type" evidence="1">
    <location>
        <begin position="38"/>
        <end position="177"/>
    </location>
</feature>
<sequence>MRASRNLPSRDADTMLDPRVIDPRQELVDYSGMDDAEIAQIVKVLSGLRRWREAEQALSLESRSHMRLNETDMKALRFLVVSKNQGVVVTPGSLAEHLNISTASTTKLLDRLATAGHIERSPHPTDRRALRITITQSTHEQVRESVGRTHALRFDVAARLSPPEREVVIRFLNDLSSTGAEPEATS</sequence>
<dbReference type="InterPro" id="IPR036390">
    <property type="entry name" value="WH_DNA-bd_sf"/>
</dbReference>
<evidence type="ECO:0000313" key="3">
    <source>
        <dbReference type="Proteomes" id="UP001596039"/>
    </source>
</evidence>
<dbReference type="Pfam" id="PF01047">
    <property type="entry name" value="MarR"/>
    <property type="match status" value="1"/>
</dbReference>
<gene>
    <name evidence="2" type="ORF">ACFPJ4_10825</name>
</gene>
<proteinExistence type="predicted"/>
<protein>
    <submittedName>
        <fullName evidence="2">MarR family winged helix-turn-helix transcriptional regulator</fullName>
    </submittedName>
</protein>
<dbReference type="SMART" id="SM00347">
    <property type="entry name" value="HTH_MARR"/>
    <property type="match status" value="1"/>
</dbReference>
<dbReference type="PANTHER" id="PTHR33164">
    <property type="entry name" value="TRANSCRIPTIONAL REGULATOR, MARR FAMILY"/>
    <property type="match status" value="1"/>
</dbReference>